<dbReference type="Proteomes" id="UP000294364">
    <property type="component" value="Chromosome"/>
</dbReference>
<keyword evidence="4 7" id="KW-0812">Transmembrane</keyword>
<dbReference type="NCBIfam" id="NF002774">
    <property type="entry name" value="PRK02868.1"/>
    <property type="match status" value="1"/>
</dbReference>
<protein>
    <recommendedName>
        <fullName evidence="7">UPF0259 membrane protein ERCICURT3053_472</fullName>
    </recommendedName>
</protein>
<feature type="transmembrane region" description="Helical" evidence="7">
    <location>
        <begin position="77"/>
        <end position="104"/>
    </location>
</feature>
<proteinExistence type="inferred from homology"/>
<keyword evidence="6 7" id="KW-0472">Membrane</keyword>
<name>A0A451CZM2_9GAMM</name>
<evidence type="ECO:0000256" key="1">
    <source>
        <dbReference type="ARBA" id="ARBA00004429"/>
    </source>
</evidence>
<organism evidence="8 9">
    <name type="scientific">Candidatus Erwinia haradaeae</name>
    <dbReference type="NCBI Taxonomy" id="1922217"/>
    <lineage>
        <taxon>Bacteria</taxon>
        <taxon>Pseudomonadati</taxon>
        <taxon>Pseudomonadota</taxon>
        <taxon>Gammaproteobacteria</taxon>
        <taxon>Enterobacterales</taxon>
        <taxon>Erwiniaceae</taxon>
        <taxon>Erwinia</taxon>
    </lineage>
</organism>
<evidence type="ECO:0000313" key="9">
    <source>
        <dbReference type="Proteomes" id="UP000294364"/>
    </source>
</evidence>
<gene>
    <name evidence="8" type="primary">yciC</name>
    <name evidence="8" type="ORF">ERCICURT3053_472</name>
</gene>
<comment type="subcellular location">
    <subcellularLocation>
        <location evidence="1">Cell inner membrane</location>
        <topology evidence="1">Multi-pass membrane protein</topology>
    </subcellularLocation>
    <subcellularLocation>
        <location evidence="7">Cell membrane</location>
        <topology evidence="7">Multi-pass membrane protein</topology>
    </subcellularLocation>
</comment>
<evidence type="ECO:0000256" key="2">
    <source>
        <dbReference type="ARBA" id="ARBA00005633"/>
    </source>
</evidence>
<evidence type="ECO:0000256" key="4">
    <source>
        <dbReference type="ARBA" id="ARBA00022692"/>
    </source>
</evidence>
<dbReference type="HAMAP" id="MF_01067">
    <property type="entry name" value="UPF0259"/>
    <property type="match status" value="1"/>
</dbReference>
<feature type="transmembrane region" description="Helical" evidence="7">
    <location>
        <begin position="142"/>
        <end position="165"/>
    </location>
</feature>
<accession>A0A451CZM2</accession>
<dbReference type="Pfam" id="PF06790">
    <property type="entry name" value="UPF0259"/>
    <property type="match status" value="1"/>
</dbReference>
<keyword evidence="3 7" id="KW-1003">Cell membrane</keyword>
<keyword evidence="5 7" id="KW-1133">Transmembrane helix</keyword>
<feature type="transmembrane region" description="Helical" evidence="7">
    <location>
        <begin position="116"/>
        <end position="136"/>
    </location>
</feature>
<dbReference type="InterPro" id="IPR009627">
    <property type="entry name" value="UPF0259"/>
</dbReference>
<feature type="transmembrane region" description="Helical" evidence="7">
    <location>
        <begin position="194"/>
        <end position="212"/>
    </location>
</feature>
<dbReference type="GO" id="GO:0005886">
    <property type="term" value="C:plasma membrane"/>
    <property type="evidence" value="ECO:0007669"/>
    <property type="project" value="UniProtKB-SubCell"/>
</dbReference>
<dbReference type="OrthoDB" id="6454524at2"/>
<dbReference type="AlphaFoldDB" id="A0A451CZM2"/>
<evidence type="ECO:0000256" key="6">
    <source>
        <dbReference type="ARBA" id="ARBA00023136"/>
    </source>
</evidence>
<dbReference type="EMBL" id="LR217698">
    <property type="protein sequence ID" value="VFP78833.1"/>
    <property type="molecule type" value="Genomic_DNA"/>
</dbReference>
<dbReference type="RefSeq" id="WP_157992128.1">
    <property type="nucleotide sequence ID" value="NZ_LR217698.1"/>
</dbReference>
<feature type="transmembrane region" description="Helical" evidence="7">
    <location>
        <begin position="20"/>
        <end position="37"/>
    </location>
</feature>
<reference evidence="8 9" key="1">
    <citation type="submission" date="2019-02" db="EMBL/GenBank/DDBJ databases">
        <authorList>
            <person name="Manzano-Marin A."/>
            <person name="Manzano-Marin A."/>
        </authorList>
    </citation>
    <scope>NUCLEOTIDE SEQUENCE [LARGE SCALE GENOMIC DNA]</scope>
    <source>
        <strain evidence="8 9">ErCicurtihirsuta</strain>
    </source>
</reference>
<evidence type="ECO:0000313" key="8">
    <source>
        <dbReference type="EMBL" id="VFP78833.1"/>
    </source>
</evidence>
<dbReference type="PROSITE" id="PS51257">
    <property type="entry name" value="PROKAR_LIPOPROTEIN"/>
    <property type="match status" value="1"/>
</dbReference>
<feature type="transmembrane region" description="Helical" evidence="7">
    <location>
        <begin position="218"/>
        <end position="238"/>
    </location>
</feature>
<evidence type="ECO:0000256" key="7">
    <source>
        <dbReference type="HAMAP-Rule" id="MF_01067"/>
    </source>
</evidence>
<comment type="similarity">
    <text evidence="2 7">Belongs to the UPF0259 family.</text>
</comment>
<evidence type="ECO:0000256" key="3">
    <source>
        <dbReference type="ARBA" id="ARBA00022475"/>
    </source>
</evidence>
<evidence type="ECO:0000256" key="5">
    <source>
        <dbReference type="ARBA" id="ARBA00022989"/>
    </source>
</evidence>
<sequence>MLIRVSSLYSDTIHFFRHQWFNIILIAFLISCITILLNKTFMPSLDQIQVLNNKEVISSTNNLIEIIRNMSLQQQHVLLQVSAVGTFSSLVGNTILLGGMLSLISIASSGKKVSALIALGASIPSLSRLFLLISLMTLSIQLGFMVLVFPGIVLSVLFALAPVILNTDKVGILTSIQTSSQIGWSQIRLIAPPVMFWMLSKVFVLLLISKLISVPPDIASIILNTCSNLISAILIIYLSRLYMLLN</sequence>